<dbReference type="AlphaFoldDB" id="A0A8J0VKN1"/>
<sequence length="549" mass="62281">MLGRERRVSISTGFLLCLIFIVGFIYRFVQLKPLEKCPPPDPWQNVTQQNQSSPAAIDLELQTLMRMIEWPEPLGPTDFESSTSPFKTEFHMPFPRATYYVGEYVEVFIIAQDHRGQPKTYGGDYFQAKLHSPMLKAGVTGSVTDHRNGTYTASFLLLWPGQVEISIRLVHSSEAIIVHKTLRNTRLDKVIFQGTINGSSRVLKCHVWPQSGPNVCEFHDPDSGESWYCEHQSHDPCGQYKGHLEGIRNHILRAEEHRLLSEKEKLIKSRVEPFNVLPSNKTDNRSVCSPGLPIPDPSGFYYQDFWQSRVCRNRAFPSPSAVTQCLTGKAIYLFGDSTAKQWWKYLIDFIPYSCRAGRDDKTALKGSGRAALLEINLYEELPAALPGPLVAVDTEHKIGLHWQGHHIALTLATSVNQDLHFIATELDQLGGAGLVVVINCLAHYVLYPVKVYVNKLRKIRESVLLLMKRSPLSKVFIKSGNTGYKYIYGSDWLSLQLDLVMRAMFSELPVTILDNWQMTTCHYLHQDLHPAPVIIKNEIDLLLSFICPM</sequence>
<dbReference type="GeneID" id="108719478"/>
<keyword evidence="2" id="KW-1133">Transmembrane helix</keyword>
<dbReference type="SUPFAM" id="SSF81296">
    <property type="entry name" value="E set domains"/>
    <property type="match status" value="1"/>
</dbReference>
<dbReference type="Xenbase" id="XB-GENE-22065000">
    <property type="gene designation" value="nxpe3l.6.L"/>
</dbReference>
<proteinExistence type="inferred from homology"/>
<gene>
    <name evidence="5 6" type="primary">nxpe3l.6.L</name>
</gene>
<evidence type="ECO:0000256" key="1">
    <source>
        <dbReference type="ARBA" id="ARBA00005431"/>
    </source>
</evidence>
<dbReference type="Proteomes" id="UP000186698">
    <property type="component" value="Chromosome 6L"/>
</dbReference>
<evidence type="ECO:0000313" key="4">
    <source>
        <dbReference type="Proteomes" id="UP000186698"/>
    </source>
</evidence>
<dbReference type="InterPro" id="IPR014756">
    <property type="entry name" value="Ig_E-set"/>
</dbReference>
<dbReference type="InterPro" id="IPR026845">
    <property type="entry name" value="NXPH/NXPE"/>
</dbReference>
<comment type="similarity">
    <text evidence="1">Belongs to the NXPE family.</text>
</comment>
<dbReference type="PANTHER" id="PTHR16165:SF36">
    <property type="entry name" value="NXPE FAMILY MEMBER 3-LIKE"/>
    <property type="match status" value="1"/>
</dbReference>
<evidence type="ECO:0000313" key="5">
    <source>
        <dbReference type="RefSeq" id="XP_018123824.1"/>
    </source>
</evidence>
<dbReference type="PANTHER" id="PTHR16165">
    <property type="entry name" value="NXPE FAMILY MEMBER"/>
    <property type="match status" value="1"/>
</dbReference>
<dbReference type="OrthoDB" id="8675562at2759"/>
<evidence type="ECO:0000256" key="2">
    <source>
        <dbReference type="SAM" id="Phobius"/>
    </source>
</evidence>
<keyword evidence="2" id="KW-0812">Transmembrane</keyword>
<feature type="transmembrane region" description="Helical" evidence="2">
    <location>
        <begin position="12"/>
        <end position="29"/>
    </location>
</feature>
<dbReference type="InterPro" id="IPR013783">
    <property type="entry name" value="Ig-like_fold"/>
</dbReference>
<reference evidence="5" key="1">
    <citation type="submission" date="2025-08" db="UniProtKB">
        <authorList>
            <consortium name="RefSeq"/>
        </authorList>
    </citation>
    <scope>IDENTIFICATION</scope>
    <source>
        <strain evidence="5">J_2021</strain>
        <tissue evidence="5">Erythrocytes</tissue>
    </source>
</reference>
<evidence type="ECO:0000313" key="6">
    <source>
        <dbReference type="Xenbase" id="XB-GENE-22065000"/>
    </source>
</evidence>
<protein>
    <submittedName>
        <fullName evidence="5">NXPE family member 3 isoform X1</fullName>
    </submittedName>
</protein>
<feature type="domain" description="NXPE C-terminal" evidence="3">
    <location>
        <begin position="306"/>
        <end position="547"/>
    </location>
</feature>
<dbReference type="KEGG" id="xla:108719478"/>
<dbReference type="InterPro" id="IPR057106">
    <property type="entry name" value="NXPE4_C"/>
</dbReference>
<dbReference type="Gene3D" id="2.60.40.10">
    <property type="entry name" value="Immunoglobulins"/>
    <property type="match status" value="1"/>
</dbReference>
<dbReference type="CTD" id="108719478"/>
<dbReference type="RefSeq" id="XP_018123824.1">
    <property type="nucleotide sequence ID" value="XM_018268335.2"/>
</dbReference>
<evidence type="ECO:0000259" key="3">
    <source>
        <dbReference type="Pfam" id="PF24536"/>
    </source>
</evidence>
<organism evidence="4 5">
    <name type="scientific">Xenopus laevis</name>
    <name type="common">African clawed frog</name>
    <dbReference type="NCBI Taxonomy" id="8355"/>
    <lineage>
        <taxon>Eukaryota</taxon>
        <taxon>Metazoa</taxon>
        <taxon>Chordata</taxon>
        <taxon>Craniata</taxon>
        <taxon>Vertebrata</taxon>
        <taxon>Euteleostomi</taxon>
        <taxon>Amphibia</taxon>
        <taxon>Batrachia</taxon>
        <taxon>Anura</taxon>
        <taxon>Pipoidea</taxon>
        <taxon>Pipidae</taxon>
        <taxon>Xenopodinae</taxon>
        <taxon>Xenopus</taxon>
        <taxon>Xenopus</taxon>
    </lineage>
</organism>
<keyword evidence="2" id="KW-0472">Membrane</keyword>
<dbReference type="Pfam" id="PF24536">
    <property type="entry name" value="NXPE4_C"/>
    <property type="match status" value="1"/>
</dbReference>
<accession>A0A8J0VKN1</accession>
<dbReference type="Pfam" id="PF06312">
    <property type="entry name" value="Neurexophilin"/>
    <property type="match status" value="1"/>
</dbReference>
<keyword evidence="4" id="KW-1185">Reference proteome</keyword>
<dbReference type="AGR" id="Xenbase:XB-GENE-22065000"/>
<name>A0A8J0VKN1_XENLA</name>